<keyword evidence="2" id="KW-1185">Reference proteome</keyword>
<proteinExistence type="predicted"/>
<accession>A0AAD7SGD2</accession>
<dbReference type="Proteomes" id="UP001221898">
    <property type="component" value="Unassembled WGS sequence"/>
</dbReference>
<protein>
    <submittedName>
        <fullName evidence="1">Uncharacterized protein</fullName>
    </submittedName>
</protein>
<sequence>MEYDFSAESVDSVKLPISDFFLLKEKNNLHFFRHESHKEVFKAKGNGSEECSELSTELQSRRILLSLFSTVGTASDNEDEDGTQMDSSRQTSSIDLLLWNYLK</sequence>
<evidence type="ECO:0000313" key="2">
    <source>
        <dbReference type="Proteomes" id="UP001221898"/>
    </source>
</evidence>
<comment type="caution">
    <text evidence="1">The sequence shown here is derived from an EMBL/GenBank/DDBJ whole genome shotgun (WGS) entry which is preliminary data.</text>
</comment>
<dbReference type="AlphaFoldDB" id="A0AAD7SGD2"/>
<name>A0AAD7SGD2_9TELE</name>
<gene>
    <name evidence="1" type="ORF">AAFF_G00374490</name>
</gene>
<evidence type="ECO:0000313" key="1">
    <source>
        <dbReference type="EMBL" id="KAJ8401868.1"/>
    </source>
</evidence>
<reference evidence="1" key="1">
    <citation type="journal article" date="2023" name="Science">
        <title>Genome structures resolve the early diversification of teleost fishes.</title>
        <authorList>
            <person name="Parey E."/>
            <person name="Louis A."/>
            <person name="Montfort J."/>
            <person name="Bouchez O."/>
            <person name="Roques C."/>
            <person name="Iampietro C."/>
            <person name="Lluch J."/>
            <person name="Castinel A."/>
            <person name="Donnadieu C."/>
            <person name="Desvignes T."/>
            <person name="Floi Bucao C."/>
            <person name="Jouanno E."/>
            <person name="Wen M."/>
            <person name="Mejri S."/>
            <person name="Dirks R."/>
            <person name="Jansen H."/>
            <person name="Henkel C."/>
            <person name="Chen W.J."/>
            <person name="Zahm M."/>
            <person name="Cabau C."/>
            <person name="Klopp C."/>
            <person name="Thompson A.W."/>
            <person name="Robinson-Rechavi M."/>
            <person name="Braasch I."/>
            <person name="Lecointre G."/>
            <person name="Bobe J."/>
            <person name="Postlethwait J.H."/>
            <person name="Berthelot C."/>
            <person name="Roest Crollius H."/>
            <person name="Guiguen Y."/>
        </authorList>
    </citation>
    <scope>NUCLEOTIDE SEQUENCE</scope>
    <source>
        <strain evidence="1">NC1722</strain>
    </source>
</reference>
<dbReference type="EMBL" id="JAINUG010000067">
    <property type="protein sequence ID" value="KAJ8401868.1"/>
    <property type="molecule type" value="Genomic_DNA"/>
</dbReference>
<organism evidence="1 2">
    <name type="scientific">Aldrovandia affinis</name>
    <dbReference type="NCBI Taxonomy" id="143900"/>
    <lineage>
        <taxon>Eukaryota</taxon>
        <taxon>Metazoa</taxon>
        <taxon>Chordata</taxon>
        <taxon>Craniata</taxon>
        <taxon>Vertebrata</taxon>
        <taxon>Euteleostomi</taxon>
        <taxon>Actinopterygii</taxon>
        <taxon>Neopterygii</taxon>
        <taxon>Teleostei</taxon>
        <taxon>Notacanthiformes</taxon>
        <taxon>Halosauridae</taxon>
        <taxon>Aldrovandia</taxon>
    </lineage>
</organism>